<keyword evidence="2 5" id="KW-0689">Ribosomal protein</keyword>
<comment type="similarity">
    <text evidence="1">Belongs to the eukaryotic ribosomal protein eL15 family.</text>
</comment>
<sequence>MGFYKYLAEAWKKPSKEVQRKRYIQWRKENRFVKIEKPTRIDRARSLGYKAKPGFVVVRARIGKGGRKRPRAIAARKPTKLGVYFNPDKNLQRISEERVQRKYPNLEVLNSYWVGDDAHHEFYEIVLVDPNHPQIRSDKDINWICAPQNRRRVYRGLTSAGKKSRGLRK</sequence>
<dbReference type="PROSITE" id="PS01194">
    <property type="entry name" value="RIBOSOMAL_L15E"/>
    <property type="match status" value="1"/>
</dbReference>
<reference evidence="5 6" key="1">
    <citation type="journal article" name="Nat. Commun.">
        <title>Undinarchaeota illuminate DPANN phylogeny and the impact of gene transfer on archaeal evolution.</title>
        <authorList>
            <person name="Dombrowski N."/>
            <person name="Williams T.A."/>
            <person name="Sun J."/>
            <person name="Woodcroft B.J."/>
            <person name="Lee J.H."/>
            <person name="Minh B.Q."/>
            <person name="Rinke C."/>
            <person name="Spang A."/>
        </authorList>
    </citation>
    <scope>NUCLEOTIDE SEQUENCE [LARGE SCALE GENOMIC DNA]</scope>
    <source>
        <strain evidence="5">MAG_bin1129</strain>
    </source>
</reference>
<dbReference type="PANTHER" id="PTHR11847">
    <property type="entry name" value="RIBOSOMAL PROTEIN L15"/>
    <property type="match status" value="1"/>
</dbReference>
<evidence type="ECO:0000256" key="1">
    <source>
        <dbReference type="ARBA" id="ARBA00006857"/>
    </source>
</evidence>
<evidence type="ECO:0000256" key="3">
    <source>
        <dbReference type="ARBA" id="ARBA00023274"/>
    </source>
</evidence>
<dbReference type="GO" id="GO:0022625">
    <property type="term" value="C:cytosolic large ribosomal subunit"/>
    <property type="evidence" value="ECO:0007669"/>
    <property type="project" value="TreeGrafter"/>
</dbReference>
<dbReference type="PANTHER" id="PTHR11847:SF4">
    <property type="entry name" value="LARGE RIBOSOMAL SUBUNIT PROTEIN EL15"/>
    <property type="match status" value="1"/>
</dbReference>
<dbReference type="SUPFAM" id="SSF54189">
    <property type="entry name" value="Ribosomal proteins S24e, L23 and L15e"/>
    <property type="match status" value="1"/>
</dbReference>
<evidence type="ECO:0000256" key="2">
    <source>
        <dbReference type="ARBA" id="ARBA00022980"/>
    </source>
</evidence>
<dbReference type="InterPro" id="IPR012678">
    <property type="entry name" value="Ribosomal_uL23/eL15/eS24_sf"/>
</dbReference>
<protein>
    <recommendedName>
        <fullName evidence="4">50S ribosomal protein L15e</fullName>
    </recommendedName>
</protein>
<evidence type="ECO:0000256" key="4">
    <source>
        <dbReference type="ARBA" id="ARBA00035535"/>
    </source>
</evidence>
<keyword evidence="3" id="KW-0687">Ribonucleoprotein</keyword>
<dbReference type="GO" id="GO:0002181">
    <property type="term" value="P:cytoplasmic translation"/>
    <property type="evidence" value="ECO:0007669"/>
    <property type="project" value="TreeGrafter"/>
</dbReference>
<dbReference type="EMBL" id="DVAB01000021">
    <property type="protein sequence ID" value="HIK00330.1"/>
    <property type="molecule type" value="Genomic_DNA"/>
</dbReference>
<gene>
    <name evidence="5" type="ORF">H1016_02190</name>
</gene>
<accession>A0A832V4Y6</accession>
<dbReference type="AlphaFoldDB" id="A0A832V4Y6"/>
<dbReference type="InterPro" id="IPR000439">
    <property type="entry name" value="Ribosomal_eL15"/>
</dbReference>
<dbReference type="NCBIfam" id="NF003269">
    <property type="entry name" value="PRK04243.1"/>
    <property type="match status" value="1"/>
</dbReference>
<dbReference type="InterPro" id="IPR024794">
    <property type="entry name" value="Rbsml_eL15_core_dom_sf"/>
</dbReference>
<dbReference type="Proteomes" id="UP000646946">
    <property type="component" value="Unassembled WGS sequence"/>
</dbReference>
<dbReference type="InterPro" id="IPR020925">
    <property type="entry name" value="Ribosomal_eL15_CS"/>
</dbReference>
<comment type="caution">
    <text evidence="5">The sequence shown here is derived from an EMBL/GenBank/DDBJ whole genome shotgun (WGS) entry which is preliminary data.</text>
</comment>
<dbReference type="GO" id="GO:0003723">
    <property type="term" value="F:RNA binding"/>
    <property type="evidence" value="ECO:0007669"/>
    <property type="project" value="TreeGrafter"/>
</dbReference>
<proteinExistence type="inferred from homology"/>
<dbReference type="SMART" id="SM01384">
    <property type="entry name" value="Ribosomal_L15e"/>
    <property type="match status" value="1"/>
</dbReference>
<dbReference type="GO" id="GO:0003735">
    <property type="term" value="F:structural constituent of ribosome"/>
    <property type="evidence" value="ECO:0007669"/>
    <property type="project" value="InterPro"/>
</dbReference>
<name>A0A832V4Y6_9ARCH</name>
<organism evidence="5 6">
    <name type="scientific">Candidatus Naiadarchaeum limnaeum</name>
    <dbReference type="NCBI Taxonomy" id="2756139"/>
    <lineage>
        <taxon>Archaea</taxon>
        <taxon>Candidatus Undinarchaeota</taxon>
        <taxon>Candidatus Undinarchaeia</taxon>
        <taxon>Candidatus Naiadarchaeales</taxon>
        <taxon>Candidatus Naiadarchaeaceae</taxon>
        <taxon>Candidatus Naiadarchaeum</taxon>
    </lineage>
</organism>
<dbReference type="Pfam" id="PF00827">
    <property type="entry name" value="Ribosomal_L15e"/>
    <property type="match status" value="1"/>
</dbReference>
<keyword evidence="6" id="KW-1185">Reference proteome</keyword>
<dbReference type="Gene3D" id="3.40.1120.10">
    <property type="entry name" value="Ribosomal protein l15e"/>
    <property type="match status" value="1"/>
</dbReference>
<evidence type="ECO:0000313" key="6">
    <source>
        <dbReference type="Proteomes" id="UP000646946"/>
    </source>
</evidence>
<evidence type="ECO:0000313" key="5">
    <source>
        <dbReference type="EMBL" id="HIK00330.1"/>
    </source>
</evidence>